<name>A0ABT8SPG2_9CAUL</name>
<dbReference type="Pfam" id="PF08818">
    <property type="entry name" value="DUF1801"/>
    <property type="match status" value="1"/>
</dbReference>
<evidence type="ECO:0000313" key="3">
    <source>
        <dbReference type="Proteomes" id="UP001169063"/>
    </source>
</evidence>
<gene>
    <name evidence="2" type="ORF">Q0812_13575</name>
</gene>
<keyword evidence="3" id="KW-1185">Reference proteome</keyword>
<evidence type="ECO:0000313" key="2">
    <source>
        <dbReference type="EMBL" id="MDO1560459.1"/>
    </source>
</evidence>
<dbReference type="EMBL" id="JAUKTR010000006">
    <property type="protein sequence ID" value="MDO1560459.1"/>
    <property type="molecule type" value="Genomic_DNA"/>
</dbReference>
<feature type="domain" description="YdhG-like" evidence="1">
    <location>
        <begin position="19"/>
        <end position="112"/>
    </location>
</feature>
<accession>A0ABT8SPG2</accession>
<dbReference type="Proteomes" id="UP001169063">
    <property type="component" value="Unassembled WGS sequence"/>
</dbReference>
<reference evidence="2" key="1">
    <citation type="submission" date="2023-07" db="EMBL/GenBank/DDBJ databases">
        <title>Brevundimonas soil sp. nov., isolated from the soil of chemical plant.</title>
        <authorList>
            <person name="Wu N."/>
        </authorList>
    </citation>
    <scope>NUCLEOTIDE SEQUENCE</scope>
    <source>
        <strain evidence="2">XZ-24</strain>
    </source>
</reference>
<sequence length="121" mass="13266">MSSQDVDDWFAAYDTPLKPLMQAVRRVVLEADPRIDEAVKWKAPTFVYRGNLASFNPRSKAHVSLVFHEGASIPGEFPNLVGEGSAARTMKFAGAWALAERADELTAVVRAWCDQRSGAAT</sequence>
<protein>
    <submittedName>
        <fullName evidence="2">DUF1801 domain-containing protein</fullName>
    </submittedName>
</protein>
<proteinExistence type="predicted"/>
<organism evidence="2 3">
    <name type="scientific">Peiella sedimenti</name>
    <dbReference type="NCBI Taxonomy" id="3061083"/>
    <lineage>
        <taxon>Bacteria</taxon>
        <taxon>Pseudomonadati</taxon>
        <taxon>Pseudomonadota</taxon>
        <taxon>Alphaproteobacteria</taxon>
        <taxon>Caulobacterales</taxon>
        <taxon>Caulobacteraceae</taxon>
        <taxon>Peiella</taxon>
    </lineage>
</organism>
<dbReference type="SUPFAM" id="SSF159888">
    <property type="entry name" value="YdhG-like"/>
    <property type="match status" value="1"/>
</dbReference>
<evidence type="ECO:0000259" key="1">
    <source>
        <dbReference type="Pfam" id="PF08818"/>
    </source>
</evidence>
<dbReference type="Gene3D" id="3.90.1150.200">
    <property type="match status" value="1"/>
</dbReference>
<dbReference type="InterPro" id="IPR014922">
    <property type="entry name" value="YdhG-like"/>
</dbReference>
<comment type="caution">
    <text evidence="2">The sequence shown here is derived from an EMBL/GenBank/DDBJ whole genome shotgun (WGS) entry which is preliminary data.</text>
</comment>
<dbReference type="RefSeq" id="WP_302110890.1">
    <property type="nucleotide sequence ID" value="NZ_JAUKTR010000006.1"/>
</dbReference>